<evidence type="ECO:0000256" key="2">
    <source>
        <dbReference type="ARBA" id="ARBA00008807"/>
    </source>
</evidence>
<evidence type="ECO:0000256" key="5">
    <source>
        <dbReference type="ARBA" id="ARBA00022856"/>
    </source>
</evidence>
<comment type="similarity">
    <text evidence="2">Belongs to the oligopeptide OPT transporter family.</text>
</comment>
<keyword evidence="8 9" id="KW-0472">Membrane</keyword>
<feature type="transmembrane region" description="Helical" evidence="9">
    <location>
        <begin position="156"/>
        <end position="175"/>
    </location>
</feature>
<keyword evidence="11" id="KW-1185">Reference proteome</keyword>
<organism evidence="10 11">
    <name type="scientific">Ceriporiopsis subvermispora (strain B)</name>
    <name type="common">White-rot fungus</name>
    <name type="synonym">Gelatoporia subvermispora</name>
    <dbReference type="NCBI Taxonomy" id="914234"/>
    <lineage>
        <taxon>Eukaryota</taxon>
        <taxon>Fungi</taxon>
        <taxon>Dikarya</taxon>
        <taxon>Basidiomycota</taxon>
        <taxon>Agaricomycotina</taxon>
        <taxon>Agaricomycetes</taxon>
        <taxon>Polyporales</taxon>
        <taxon>Gelatoporiaceae</taxon>
        <taxon>Gelatoporia</taxon>
    </lineage>
</organism>
<comment type="subcellular location">
    <subcellularLocation>
        <location evidence="1">Membrane</location>
        <topology evidence="1">Multi-pass membrane protein</topology>
    </subcellularLocation>
</comment>
<evidence type="ECO:0000256" key="6">
    <source>
        <dbReference type="ARBA" id="ARBA00022927"/>
    </source>
</evidence>
<dbReference type="InterPro" id="IPR004813">
    <property type="entry name" value="OPT"/>
</dbReference>
<dbReference type="HOGENOM" id="CLU_066077_0_0_1"/>
<dbReference type="GO" id="GO:0015031">
    <property type="term" value="P:protein transport"/>
    <property type="evidence" value="ECO:0007669"/>
    <property type="project" value="UniProtKB-KW"/>
</dbReference>
<reference evidence="10 11" key="1">
    <citation type="journal article" date="2012" name="Proc. Natl. Acad. Sci. U.S.A.">
        <title>Comparative genomics of Ceriporiopsis subvermispora and Phanerochaete chrysosporium provide insight into selective ligninolysis.</title>
        <authorList>
            <person name="Fernandez-Fueyo E."/>
            <person name="Ruiz-Duenas F.J."/>
            <person name="Ferreira P."/>
            <person name="Floudas D."/>
            <person name="Hibbett D.S."/>
            <person name="Canessa P."/>
            <person name="Larrondo L.F."/>
            <person name="James T.Y."/>
            <person name="Seelenfreund D."/>
            <person name="Lobos S."/>
            <person name="Polanco R."/>
            <person name="Tello M."/>
            <person name="Honda Y."/>
            <person name="Watanabe T."/>
            <person name="Watanabe T."/>
            <person name="Ryu J.S."/>
            <person name="Kubicek C.P."/>
            <person name="Schmoll M."/>
            <person name="Gaskell J."/>
            <person name="Hammel K.E."/>
            <person name="St John F.J."/>
            <person name="Vanden Wymelenberg A."/>
            <person name="Sabat G."/>
            <person name="Splinter BonDurant S."/>
            <person name="Syed K."/>
            <person name="Yadav J.S."/>
            <person name="Doddapaneni H."/>
            <person name="Subramanian V."/>
            <person name="Lavin J.L."/>
            <person name="Oguiza J.A."/>
            <person name="Perez G."/>
            <person name="Pisabarro A.G."/>
            <person name="Ramirez L."/>
            <person name="Santoyo F."/>
            <person name="Master E."/>
            <person name="Coutinho P.M."/>
            <person name="Henrissat B."/>
            <person name="Lombard V."/>
            <person name="Magnuson J.K."/>
            <person name="Kuees U."/>
            <person name="Hori C."/>
            <person name="Igarashi K."/>
            <person name="Samejima M."/>
            <person name="Held B.W."/>
            <person name="Barry K.W."/>
            <person name="LaButti K.M."/>
            <person name="Lapidus A."/>
            <person name="Lindquist E.A."/>
            <person name="Lucas S.M."/>
            <person name="Riley R."/>
            <person name="Salamov A.A."/>
            <person name="Hoffmeister D."/>
            <person name="Schwenk D."/>
            <person name="Hadar Y."/>
            <person name="Yarden O."/>
            <person name="de Vries R.P."/>
            <person name="Wiebenga A."/>
            <person name="Stenlid J."/>
            <person name="Eastwood D."/>
            <person name="Grigoriev I.V."/>
            <person name="Berka R.M."/>
            <person name="Blanchette R.A."/>
            <person name="Kersten P."/>
            <person name="Martinez A.T."/>
            <person name="Vicuna R."/>
            <person name="Cullen D."/>
        </authorList>
    </citation>
    <scope>NUCLEOTIDE SEQUENCE [LARGE SCALE GENOMIC DNA]</scope>
    <source>
        <strain evidence="10 11">B</strain>
    </source>
</reference>
<keyword evidence="7 9" id="KW-1133">Transmembrane helix</keyword>
<evidence type="ECO:0000256" key="1">
    <source>
        <dbReference type="ARBA" id="ARBA00004141"/>
    </source>
</evidence>
<dbReference type="InterPro" id="IPR004648">
    <property type="entry name" value="Oligpept_transpt"/>
</dbReference>
<evidence type="ECO:0000256" key="8">
    <source>
        <dbReference type="ARBA" id="ARBA00023136"/>
    </source>
</evidence>
<dbReference type="EMBL" id="KB445818">
    <property type="protein sequence ID" value="EMD31535.1"/>
    <property type="molecule type" value="Genomic_DNA"/>
</dbReference>
<dbReference type="Proteomes" id="UP000016930">
    <property type="component" value="Unassembled WGS sequence"/>
</dbReference>
<dbReference type="GO" id="GO:0016020">
    <property type="term" value="C:membrane"/>
    <property type="evidence" value="ECO:0007669"/>
    <property type="project" value="UniProtKB-SubCell"/>
</dbReference>
<evidence type="ECO:0000313" key="11">
    <source>
        <dbReference type="Proteomes" id="UP000016930"/>
    </source>
</evidence>
<proteinExistence type="inferred from homology"/>
<accession>M2QHJ2</accession>
<evidence type="ECO:0000256" key="3">
    <source>
        <dbReference type="ARBA" id="ARBA00022448"/>
    </source>
</evidence>
<sequence>MKVYKQIPRWWYLLVLVIAYGIAQATNYTGHSGMLWWTLTVLIFISFIFCALYGTLAAVIGFYEFTSSGTGFCQMITAYILPGQPVANMYGTLYRQHPMIQGIAFLQDLKLGQYVKLAPRVTFCMRSLWSGQNAQQYNSNAISWGALSPEMFGAHATYKMVPISLAIGVFMPFVFWIPHKIWPKVGFENFNTSVIMQYSCFLSVGINTSVNPGMVIGVFSQWFVRRRCPRWFTKYKYVHAVMWSDAAATLSLLPWTVEPRSSVSSSTLP</sequence>
<feature type="non-terminal residue" evidence="10">
    <location>
        <position position="1"/>
    </location>
</feature>
<dbReference type="GO" id="GO:0035673">
    <property type="term" value="F:oligopeptide transmembrane transporter activity"/>
    <property type="evidence" value="ECO:0007669"/>
    <property type="project" value="InterPro"/>
</dbReference>
<evidence type="ECO:0000256" key="9">
    <source>
        <dbReference type="SAM" id="Phobius"/>
    </source>
</evidence>
<dbReference type="OrthoDB" id="9986677at2759"/>
<keyword evidence="4 9" id="KW-0812">Transmembrane</keyword>
<evidence type="ECO:0000313" key="10">
    <source>
        <dbReference type="EMBL" id="EMD31535.1"/>
    </source>
</evidence>
<name>M2QHJ2_CERS8</name>
<gene>
    <name evidence="10" type="ORF">CERSUDRAFT_119755</name>
</gene>
<dbReference type="Pfam" id="PF03169">
    <property type="entry name" value="OPT"/>
    <property type="match status" value="2"/>
</dbReference>
<keyword evidence="5" id="KW-0571">Peptide transport</keyword>
<protein>
    <recommendedName>
        <fullName evidence="12">OPT superfamily oligopeptide transporter</fullName>
    </recommendedName>
</protein>
<feature type="transmembrane region" description="Helical" evidence="9">
    <location>
        <begin position="35"/>
        <end position="63"/>
    </location>
</feature>
<feature type="transmembrane region" description="Helical" evidence="9">
    <location>
        <begin position="195"/>
        <end position="219"/>
    </location>
</feature>
<evidence type="ECO:0000256" key="4">
    <source>
        <dbReference type="ARBA" id="ARBA00022692"/>
    </source>
</evidence>
<evidence type="ECO:0000256" key="7">
    <source>
        <dbReference type="ARBA" id="ARBA00022989"/>
    </source>
</evidence>
<keyword evidence="3" id="KW-0813">Transport</keyword>
<keyword evidence="6" id="KW-0653">Protein transport</keyword>
<dbReference type="AlphaFoldDB" id="M2QHJ2"/>
<dbReference type="PANTHER" id="PTHR22601">
    <property type="entry name" value="ISP4 LIKE PROTEIN"/>
    <property type="match status" value="1"/>
</dbReference>
<evidence type="ECO:0008006" key="12">
    <source>
        <dbReference type="Google" id="ProtNLM"/>
    </source>
</evidence>